<reference evidence="5 6" key="1">
    <citation type="submission" date="2023-01" db="EMBL/GenBank/DDBJ databases">
        <title>Analysis of 21 Apiospora genomes using comparative genomics revels a genus with tremendous synthesis potential of carbohydrate active enzymes and secondary metabolites.</title>
        <authorList>
            <person name="Sorensen T."/>
        </authorList>
    </citation>
    <scope>NUCLEOTIDE SEQUENCE [LARGE SCALE GENOMIC DNA]</scope>
    <source>
        <strain evidence="5 6">CBS 20057</strain>
    </source>
</reference>
<evidence type="ECO:0000256" key="3">
    <source>
        <dbReference type="ARBA" id="ARBA00023004"/>
    </source>
</evidence>
<evidence type="ECO:0000256" key="2">
    <source>
        <dbReference type="ARBA" id="ARBA00022723"/>
    </source>
</evidence>
<accession>A0ABR1RG80</accession>
<dbReference type="EMBL" id="JAQQWI010000016">
    <property type="protein sequence ID" value="KAK8009213.1"/>
    <property type="molecule type" value="Genomic_DNA"/>
</dbReference>
<dbReference type="Proteomes" id="UP001396898">
    <property type="component" value="Unassembled WGS sequence"/>
</dbReference>
<sequence>MDSITQRFQSAAHADLSTTLLTAAVVGLVSHVPIHSFEFERIAFQFMGGCVACFFGLGGLYVYTGQCGSLSVALARSLLVQAVFHTSLLASIAVYRLGFHRCRHIPGPVGAKVSRFYAMYLTSKKVQFQNEVLQMHEKYGDFVRTGPREVSIFRKAAVNAIFGPHSKCSKSTWYAQNGYDPNETTLQMCRDRTLYRRRRRAWDRGLSIKALATYVPRVKSHADLLIQRLRERAGRPVDVTQWGMFFAFDMIGDVGYGKSFDQLVTLQEHPAVQPIHKHMILFAILQNTPWFLRLLDCIPGTAAAFAVTAKFFEDQRRAKQKMFSSDENPRDIVSWLLKAMAEKDGTGPPSTMALDQDTKLLLIAGSDTSAAALTNALFFLARYPEKQEKLRTELLRECSGGTTSAAGWSYDAVLGVKYLDYFIHETLRLKPSVQISGRMETPPGGLQVDEVHIPGGVVVTVPTVWLQRDPRYWQRADEFLPERWGDDRRAEMGTDGSPYFPFSLGAFSCPGKNLALMVLRIALSSIVRNFEVEFAPGETGVEFDNEVKDTFTTMLPPLNLQFTQIGAELLYPCFGLV</sequence>
<keyword evidence="1" id="KW-0349">Heme</keyword>
<dbReference type="InterPro" id="IPR001128">
    <property type="entry name" value="Cyt_P450"/>
</dbReference>
<comment type="caution">
    <text evidence="5">The sequence shown here is derived from an EMBL/GenBank/DDBJ whole genome shotgun (WGS) entry which is preliminary data.</text>
</comment>
<proteinExistence type="predicted"/>
<dbReference type="SUPFAM" id="SSF48264">
    <property type="entry name" value="Cytochrome P450"/>
    <property type="match status" value="1"/>
</dbReference>
<evidence type="ECO:0000313" key="5">
    <source>
        <dbReference type="EMBL" id="KAK8009213.1"/>
    </source>
</evidence>
<dbReference type="PANTHER" id="PTHR24305">
    <property type="entry name" value="CYTOCHROME P450"/>
    <property type="match status" value="1"/>
</dbReference>
<evidence type="ECO:0000256" key="1">
    <source>
        <dbReference type="ARBA" id="ARBA00022617"/>
    </source>
</evidence>
<feature type="transmembrane region" description="Helical" evidence="4">
    <location>
        <begin position="75"/>
        <end position="95"/>
    </location>
</feature>
<evidence type="ECO:0000313" key="6">
    <source>
        <dbReference type="Proteomes" id="UP001396898"/>
    </source>
</evidence>
<dbReference type="Pfam" id="PF00067">
    <property type="entry name" value="p450"/>
    <property type="match status" value="1"/>
</dbReference>
<keyword evidence="4" id="KW-0812">Transmembrane</keyword>
<dbReference type="InterPro" id="IPR036396">
    <property type="entry name" value="Cyt_P450_sf"/>
</dbReference>
<gene>
    <name evidence="5" type="ORF">PG991_011764</name>
</gene>
<feature type="transmembrane region" description="Helical" evidence="4">
    <location>
        <begin position="12"/>
        <end position="30"/>
    </location>
</feature>
<dbReference type="PRINTS" id="PR00463">
    <property type="entry name" value="EP450I"/>
</dbReference>
<keyword evidence="6" id="KW-1185">Reference proteome</keyword>
<organism evidence="5 6">
    <name type="scientific">Apiospora marii</name>
    <dbReference type="NCBI Taxonomy" id="335849"/>
    <lineage>
        <taxon>Eukaryota</taxon>
        <taxon>Fungi</taxon>
        <taxon>Dikarya</taxon>
        <taxon>Ascomycota</taxon>
        <taxon>Pezizomycotina</taxon>
        <taxon>Sordariomycetes</taxon>
        <taxon>Xylariomycetidae</taxon>
        <taxon>Amphisphaeriales</taxon>
        <taxon>Apiosporaceae</taxon>
        <taxon>Apiospora</taxon>
    </lineage>
</organism>
<keyword evidence="3" id="KW-0408">Iron</keyword>
<dbReference type="Gene3D" id="1.10.630.10">
    <property type="entry name" value="Cytochrome P450"/>
    <property type="match status" value="1"/>
</dbReference>
<evidence type="ECO:0000256" key="4">
    <source>
        <dbReference type="SAM" id="Phobius"/>
    </source>
</evidence>
<dbReference type="InterPro" id="IPR002401">
    <property type="entry name" value="Cyt_P450_E_grp-I"/>
</dbReference>
<dbReference type="PANTHER" id="PTHR24305:SF78">
    <property type="entry name" value="P450, PUTATIVE (EUROFUNG)-RELATED"/>
    <property type="match status" value="1"/>
</dbReference>
<protein>
    <submittedName>
        <fullName evidence="5">Cytochrome P450 67</fullName>
    </submittedName>
</protein>
<dbReference type="PRINTS" id="PR00385">
    <property type="entry name" value="P450"/>
</dbReference>
<keyword evidence="2" id="KW-0479">Metal-binding</keyword>
<name>A0ABR1RG80_9PEZI</name>
<keyword evidence="4" id="KW-0472">Membrane</keyword>
<keyword evidence="4" id="KW-1133">Transmembrane helix</keyword>
<dbReference type="InterPro" id="IPR050121">
    <property type="entry name" value="Cytochrome_P450_monoxygenase"/>
</dbReference>
<feature type="transmembrane region" description="Helical" evidence="4">
    <location>
        <begin position="42"/>
        <end position="63"/>
    </location>
</feature>